<protein>
    <submittedName>
        <fullName evidence="1">Uncharacterized protein</fullName>
    </submittedName>
</protein>
<reference evidence="1" key="1">
    <citation type="journal article" date="2015" name="Nature">
        <title>Complex archaea that bridge the gap between prokaryotes and eukaryotes.</title>
        <authorList>
            <person name="Spang A."/>
            <person name="Saw J.H."/>
            <person name="Jorgensen S.L."/>
            <person name="Zaremba-Niedzwiedzka K."/>
            <person name="Martijn J."/>
            <person name="Lind A.E."/>
            <person name="van Eijk R."/>
            <person name="Schleper C."/>
            <person name="Guy L."/>
            <person name="Ettema T.J."/>
        </authorList>
    </citation>
    <scope>NUCLEOTIDE SEQUENCE</scope>
</reference>
<gene>
    <name evidence="1" type="ORF">LCGC14_2933910</name>
</gene>
<dbReference type="EMBL" id="LAZR01058645">
    <property type="protein sequence ID" value="KKK69450.1"/>
    <property type="molecule type" value="Genomic_DNA"/>
</dbReference>
<dbReference type="AlphaFoldDB" id="A0A0F8Y755"/>
<organism evidence="1">
    <name type="scientific">marine sediment metagenome</name>
    <dbReference type="NCBI Taxonomy" id="412755"/>
    <lineage>
        <taxon>unclassified sequences</taxon>
        <taxon>metagenomes</taxon>
        <taxon>ecological metagenomes</taxon>
    </lineage>
</organism>
<name>A0A0F8Y755_9ZZZZ</name>
<evidence type="ECO:0000313" key="1">
    <source>
        <dbReference type="EMBL" id="KKK69450.1"/>
    </source>
</evidence>
<proteinExistence type="predicted"/>
<comment type="caution">
    <text evidence="1">The sequence shown here is derived from an EMBL/GenBank/DDBJ whole genome shotgun (WGS) entry which is preliminary data.</text>
</comment>
<sequence>MATKRSIPFDEAREFIRTQCIGSRKQYTDWHKMNKPKKIPRYPNRAYGEEWKGWNDFLGTDNKFDNTKKKWRPISEAIAWTHQLQLGGEKEWLAYCKENRETMPQDIPTRPDIVYDDWRSWMHWLGNRLPEKVEAQQQVVQHSTVFYCIQEREYAHRNNVFSFGIDKGGVSGMRDNWEMSKNFRVIKMFEYDDSKMADVQKVINHMTTGYYGADTIRVCPNINELVWEISSYLNIAQIR</sequence>
<accession>A0A0F8Y755</accession>